<evidence type="ECO:0000313" key="1">
    <source>
        <dbReference type="EMBL" id="XDU64770.1"/>
    </source>
</evidence>
<protein>
    <recommendedName>
        <fullName evidence="2">Transposase</fullName>
    </recommendedName>
</protein>
<evidence type="ECO:0008006" key="2">
    <source>
        <dbReference type="Google" id="ProtNLM"/>
    </source>
</evidence>
<organism evidence="1">
    <name type="scientific">Leptotrichia mesophila</name>
    <dbReference type="NCBI Taxonomy" id="3239303"/>
    <lineage>
        <taxon>Bacteria</taxon>
        <taxon>Fusobacteriati</taxon>
        <taxon>Fusobacteriota</taxon>
        <taxon>Fusobacteriia</taxon>
        <taxon>Fusobacteriales</taxon>
        <taxon>Leptotrichiaceae</taxon>
        <taxon>Leptotrichia</taxon>
    </lineage>
</organism>
<accession>A0AB39VBU0</accession>
<gene>
    <name evidence="1" type="ORF">AB8B23_00890</name>
</gene>
<name>A0AB39VBU0_9FUSO</name>
<dbReference type="RefSeq" id="WP_021744576.1">
    <property type="nucleotide sequence ID" value="NZ_CP165646.1"/>
</dbReference>
<reference evidence="1" key="1">
    <citation type="submission" date="2024-07" db="EMBL/GenBank/DDBJ databases">
        <authorList>
            <person name="Li X.-J."/>
            <person name="Wang X."/>
        </authorList>
    </citation>
    <scope>NUCLEOTIDE SEQUENCE</scope>
    <source>
        <strain evidence="1">HSP-342</strain>
    </source>
</reference>
<proteinExistence type="predicted"/>
<dbReference type="KEGG" id="lmes:AB8B23_00890"/>
<dbReference type="AlphaFoldDB" id="A0AB39VBU0"/>
<sequence>MVLKNSFDKMMELLNKAYRVEHLRYGYLQKLPVSNRLVIMILYYRGYRIMKNKKFLCFKKRTYKEYLYRVIYKNVKT</sequence>
<dbReference type="EMBL" id="CP165646">
    <property type="protein sequence ID" value="XDU64770.1"/>
    <property type="molecule type" value="Genomic_DNA"/>
</dbReference>